<protein>
    <submittedName>
        <fullName evidence="2">VOC family protein</fullName>
    </submittedName>
</protein>
<dbReference type="PANTHER" id="PTHR33993:SF1">
    <property type="entry name" value="GLYOXALASE FAMILY PROTEIN"/>
    <property type="match status" value="1"/>
</dbReference>
<dbReference type="Pfam" id="PF00903">
    <property type="entry name" value="Glyoxalase"/>
    <property type="match status" value="1"/>
</dbReference>
<sequence>MTNNHINYIEFKAHDLEKIKAFYSQVFGWEFTDYGPTYTSFAESGIFGGFELSEEPILNGALIVLYHTDLESVQADVEKAGGEIIRSIFSFPGGRRFHFKDPSGNELAIWSDKYASVSAKCYLRPCRK</sequence>
<dbReference type="InterPro" id="IPR004360">
    <property type="entry name" value="Glyas_Fos-R_dOase_dom"/>
</dbReference>
<dbReference type="RefSeq" id="WP_266010763.1">
    <property type="nucleotide sequence ID" value="NZ_JAPFQP010000001.1"/>
</dbReference>
<dbReference type="Proteomes" id="UP001207116">
    <property type="component" value="Unassembled WGS sequence"/>
</dbReference>
<proteinExistence type="predicted"/>
<evidence type="ECO:0000313" key="2">
    <source>
        <dbReference type="EMBL" id="MCX2718593.1"/>
    </source>
</evidence>
<comment type="caution">
    <text evidence="2">The sequence shown here is derived from an EMBL/GenBank/DDBJ whole genome shotgun (WGS) entry which is preliminary data.</text>
</comment>
<dbReference type="PANTHER" id="PTHR33993">
    <property type="entry name" value="GLYOXALASE-RELATED"/>
    <property type="match status" value="1"/>
</dbReference>
<dbReference type="CDD" id="cd07247">
    <property type="entry name" value="SgaA_N_like"/>
    <property type="match status" value="1"/>
</dbReference>
<dbReference type="AlphaFoldDB" id="A0AAE3MJ95"/>
<dbReference type="SUPFAM" id="SSF54593">
    <property type="entry name" value="Glyoxalase/Bleomycin resistance protein/Dihydroxybiphenyl dioxygenase"/>
    <property type="match status" value="1"/>
</dbReference>
<dbReference type="InterPro" id="IPR052164">
    <property type="entry name" value="Anthracycline_SecMetBiosynth"/>
</dbReference>
<name>A0AAE3MJ95_9FLAO</name>
<dbReference type="Gene3D" id="3.10.180.10">
    <property type="entry name" value="2,3-Dihydroxybiphenyl 1,2-Dioxygenase, domain 1"/>
    <property type="match status" value="1"/>
</dbReference>
<gene>
    <name evidence="2" type="ORF">OO016_03165</name>
</gene>
<dbReference type="InterPro" id="IPR037523">
    <property type="entry name" value="VOC_core"/>
</dbReference>
<feature type="domain" description="VOC" evidence="1">
    <location>
        <begin position="5"/>
        <end position="112"/>
    </location>
</feature>
<evidence type="ECO:0000259" key="1">
    <source>
        <dbReference type="PROSITE" id="PS51819"/>
    </source>
</evidence>
<evidence type="ECO:0000313" key="3">
    <source>
        <dbReference type="Proteomes" id="UP001207116"/>
    </source>
</evidence>
<dbReference type="EMBL" id="JAPFQP010000001">
    <property type="protein sequence ID" value="MCX2718593.1"/>
    <property type="molecule type" value="Genomic_DNA"/>
</dbReference>
<reference evidence="2" key="1">
    <citation type="submission" date="2022-11" db="EMBL/GenBank/DDBJ databases">
        <title>The characterization of three novel Bacteroidetes species and genomic analysis of their roles in tidal elemental geochemical cycles.</title>
        <authorList>
            <person name="Ma K.-J."/>
        </authorList>
    </citation>
    <scope>NUCLEOTIDE SEQUENCE</scope>
    <source>
        <strain evidence="2">M415</strain>
    </source>
</reference>
<dbReference type="InterPro" id="IPR029068">
    <property type="entry name" value="Glyas_Bleomycin-R_OHBP_Dase"/>
</dbReference>
<organism evidence="2 3">
    <name type="scientific">Lentiprolixibacter aurantiacus</name>
    <dbReference type="NCBI Taxonomy" id="2993939"/>
    <lineage>
        <taxon>Bacteria</taxon>
        <taxon>Pseudomonadati</taxon>
        <taxon>Bacteroidota</taxon>
        <taxon>Flavobacteriia</taxon>
        <taxon>Flavobacteriales</taxon>
        <taxon>Flavobacteriaceae</taxon>
        <taxon>Lentiprolixibacter</taxon>
    </lineage>
</organism>
<dbReference type="PROSITE" id="PS51819">
    <property type="entry name" value="VOC"/>
    <property type="match status" value="1"/>
</dbReference>
<accession>A0AAE3MJ95</accession>
<keyword evidence="3" id="KW-1185">Reference proteome</keyword>